<evidence type="ECO:0000313" key="2">
    <source>
        <dbReference type="EMBL" id="PBK88318.1"/>
    </source>
</evidence>
<evidence type="ECO:0000313" key="3">
    <source>
        <dbReference type="Proteomes" id="UP000217790"/>
    </source>
</evidence>
<sequence>MAPFPFIKGAALCVVVVLEAIESAAKNRQDLQELAESIVTTLVVVRDTVIDHGPTSASCFRDICLDFQTYLNDLLSKLNKEGKPRGIRCFLKAKKISDDISAYRQRVQTAKEDFLIRTTIMTQLALSDAHEEITTGFSTLTGSVEASERSIALTIKDNIEEMRTWGAQHSDNMENLSIRLLQASRQSLYKGVVSDIIPGDIHIIKRATHSIRCYRTNITYKDSYCTVENSNTQKIIREYQVHGTNREDAMDMERLDRVINFFIKAKSGFSISVH</sequence>
<name>A0A2H3DBS5_ARMGA</name>
<evidence type="ECO:0000256" key="1">
    <source>
        <dbReference type="SAM" id="SignalP"/>
    </source>
</evidence>
<proteinExistence type="predicted"/>
<dbReference type="OrthoDB" id="2965063at2759"/>
<organism evidence="2 3">
    <name type="scientific">Armillaria gallica</name>
    <name type="common">Bulbous honey fungus</name>
    <name type="synonym">Armillaria bulbosa</name>
    <dbReference type="NCBI Taxonomy" id="47427"/>
    <lineage>
        <taxon>Eukaryota</taxon>
        <taxon>Fungi</taxon>
        <taxon>Dikarya</taxon>
        <taxon>Basidiomycota</taxon>
        <taxon>Agaricomycotina</taxon>
        <taxon>Agaricomycetes</taxon>
        <taxon>Agaricomycetidae</taxon>
        <taxon>Agaricales</taxon>
        <taxon>Marasmiineae</taxon>
        <taxon>Physalacriaceae</taxon>
        <taxon>Armillaria</taxon>
    </lineage>
</organism>
<accession>A0A2H3DBS5</accession>
<feature type="signal peptide" evidence="1">
    <location>
        <begin position="1"/>
        <end position="25"/>
    </location>
</feature>
<dbReference type="InterPro" id="IPR059179">
    <property type="entry name" value="MLKL-like_MCAfunc"/>
</dbReference>
<dbReference type="InParanoid" id="A0A2H3DBS5"/>
<dbReference type="EMBL" id="KZ293673">
    <property type="protein sequence ID" value="PBK88318.1"/>
    <property type="molecule type" value="Genomic_DNA"/>
</dbReference>
<dbReference type="CDD" id="cd21037">
    <property type="entry name" value="MLKL_NTD"/>
    <property type="match status" value="1"/>
</dbReference>
<keyword evidence="3" id="KW-1185">Reference proteome</keyword>
<reference evidence="3" key="1">
    <citation type="journal article" date="2017" name="Nat. Ecol. Evol.">
        <title>Genome expansion and lineage-specific genetic innovations in the forest pathogenic fungi Armillaria.</title>
        <authorList>
            <person name="Sipos G."/>
            <person name="Prasanna A.N."/>
            <person name="Walter M.C."/>
            <person name="O'Connor E."/>
            <person name="Balint B."/>
            <person name="Krizsan K."/>
            <person name="Kiss B."/>
            <person name="Hess J."/>
            <person name="Varga T."/>
            <person name="Slot J."/>
            <person name="Riley R."/>
            <person name="Boka B."/>
            <person name="Rigling D."/>
            <person name="Barry K."/>
            <person name="Lee J."/>
            <person name="Mihaltcheva S."/>
            <person name="LaButti K."/>
            <person name="Lipzen A."/>
            <person name="Waldron R."/>
            <person name="Moloney N.M."/>
            <person name="Sperisen C."/>
            <person name="Kredics L."/>
            <person name="Vagvoelgyi C."/>
            <person name="Patrignani A."/>
            <person name="Fitzpatrick D."/>
            <person name="Nagy I."/>
            <person name="Doyle S."/>
            <person name="Anderson J.B."/>
            <person name="Grigoriev I.V."/>
            <person name="Gueldener U."/>
            <person name="Muensterkoetter M."/>
            <person name="Nagy L.G."/>
        </authorList>
    </citation>
    <scope>NUCLEOTIDE SEQUENCE [LARGE SCALE GENOMIC DNA]</scope>
    <source>
        <strain evidence="3">Ar21-2</strain>
    </source>
</reference>
<dbReference type="AlphaFoldDB" id="A0A2H3DBS5"/>
<evidence type="ECO:0008006" key="4">
    <source>
        <dbReference type="Google" id="ProtNLM"/>
    </source>
</evidence>
<gene>
    <name evidence="2" type="ORF">ARMGADRAFT_429431</name>
</gene>
<dbReference type="Proteomes" id="UP000217790">
    <property type="component" value="Unassembled WGS sequence"/>
</dbReference>
<keyword evidence="1" id="KW-0732">Signal</keyword>
<protein>
    <recommendedName>
        <fullName evidence="4">Fungal N-terminal domain-containing protein</fullName>
    </recommendedName>
</protein>
<feature type="chain" id="PRO_5013930929" description="Fungal N-terminal domain-containing protein" evidence="1">
    <location>
        <begin position="26"/>
        <end position="274"/>
    </location>
</feature>